<dbReference type="GO" id="GO:0003700">
    <property type="term" value="F:DNA-binding transcription factor activity"/>
    <property type="evidence" value="ECO:0007669"/>
    <property type="project" value="InterPro"/>
</dbReference>
<comment type="caution">
    <text evidence="2">The sequence shown here is derived from an EMBL/GenBank/DDBJ whole genome shotgun (WGS) entry which is preliminary data.</text>
</comment>
<dbReference type="Proteomes" id="UP000289340">
    <property type="component" value="Chromosome 11"/>
</dbReference>
<organism evidence="2 3">
    <name type="scientific">Glycine soja</name>
    <name type="common">Wild soybean</name>
    <dbReference type="NCBI Taxonomy" id="3848"/>
    <lineage>
        <taxon>Eukaryota</taxon>
        <taxon>Viridiplantae</taxon>
        <taxon>Streptophyta</taxon>
        <taxon>Embryophyta</taxon>
        <taxon>Tracheophyta</taxon>
        <taxon>Spermatophyta</taxon>
        <taxon>Magnoliopsida</taxon>
        <taxon>eudicotyledons</taxon>
        <taxon>Gunneridae</taxon>
        <taxon>Pentapetalae</taxon>
        <taxon>rosids</taxon>
        <taxon>fabids</taxon>
        <taxon>Fabales</taxon>
        <taxon>Fabaceae</taxon>
        <taxon>Papilionoideae</taxon>
        <taxon>50 kb inversion clade</taxon>
        <taxon>NPAAA clade</taxon>
        <taxon>indigoferoid/millettioid clade</taxon>
        <taxon>Phaseoleae</taxon>
        <taxon>Glycine</taxon>
        <taxon>Glycine subgen. Soja</taxon>
    </lineage>
</organism>
<dbReference type="PANTHER" id="PTHR46373:SF20">
    <property type="entry name" value="PROTEIN RKD1"/>
    <property type="match status" value="1"/>
</dbReference>
<dbReference type="InterPro" id="IPR044607">
    <property type="entry name" value="RKD-like"/>
</dbReference>
<dbReference type="PANTHER" id="PTHR46373">
    <property type="entry name" value="PROTEIN RKD4"/>
    <property type="match status" value="1"/>
</dbReference>
<accession>A0A445I729</accession>
<proteinExistence type="predicted"/>
<feature type="region of interest" description="Disordered" evidence="1">
    <location>
        <begin position="1"/>
        <end position="23"/>
    </location>
</feature>
<sequence length="103" mass="12153">MITKATADGTFNTRNKDMEQHATTKSYCKHRKLKSLQLLIDNVKEKGLEDEVARLEKHKRLLEKLPEMELSEKAKKLRQACFKANYKKMHFCCFFFLTGKGWK</sequence>
<gene>
    <name evidence="2" type="ORF">D0Y65_031190</name>
</gene>
<dbReference type="AlphaFoldDB" id="A0A445I729"/>
<reference evidence="2 3" key="1">
    <citation type="submission" date="2018-09" db="EMBL/GenBank/DDBJ databases">
        <title>A high-quality reference genome of wild soybean provides a powerful tool to mine soybean genomes.</title>
        <authorList>
            <person name="Xie M."/>
            <person name="Chung C.Y.L."/>
            <person name="Li M.-W."/>
            <person name="Wong F.-L."/>
            <person name="Chan T.-F."/>
            <person name="Lam H.-M."/>
        </authorList>
    </citation>
    <scope>NUCLEOTIDE SEQUENCE [LARGE SCALE GENOMIC DNA]</scope>
    <source>
        <strain evidence="3">cv. W05</strain>
        <tissue evidence="2">Hypocotyl of etiolated seedlings</tissue>
    </source>
</reference>
<keyword evidence="3" id="KW-1185">Reference proteome</keyword>
<evidence type="ECO:0000256" key="1">
    <source>
        <dbReference type="SAM" id="MobiDB-lite"/>
    </source>
</evidence>
<dbReference type="EMBL" id="QZWG01000011">
    <property type="protein sequence ID" value="RZB81831.1"/>
    <property type="molecule type" value="Genomic_DNA"/>
</dbReference>
<name>A0A445I729_GLYSO</name>
<evidence type="ECO:0000313" key="2">
    <source>
        <dbReference type="EMBL" id="RZB81831.1"/>
    </source>
</evidence>
<protein>
    <submittedName>
        <fullName evidence="2">Protein RKD4</fullName>
    </submittedName>
</protein>
<evidence type="ECO:0000313" key="3">
    <source>
        <dbReference type="Proteomes" id="UP000289340"/>
    </source>
</evidence>